<evidence type="ECO:0000313" key="2">
    <source>
        <dbReference type="Proteomes" id="UP000799538"/>
    </source>
</evidence>
<reference evidence="2" key="1">
    <citation type="journal article" date="2020" name="Stud. Mycol.">
        <title>101 Dothideomycetes genomes: A test case for predicting lifestyles and emergence of pathogens.</title>
        <authorList>
            <person name="Haridas S."/>
            <person name="Albert R."/>
            <person name="Binder M."/>
            <person name="Bloem J."/>
            <person name="LaButti K."/>
            <person name="Salamov A."/>
            <person name="Andreopoulos B."/>
            <person name="Baker S."/>
            <person name="Barry K."/>
            <person name="Bills G."/>
            <person name="Bluhm B."/>
            <person name="Cannon C."/>
            <person name="Castanera R."/>
            <person name="Culley D."/>
            <person name="Daum C."/>
            <person name="Ezra D."/>
            <person name="Gonzalez J."/>
            <person name="Henrissat B."/>
            <person name="Kuo A."/>
            <person name="Liang C."/>
            <person name="Lipzen A."/>
            <person name="Lutzoni F."/>
            <person name="Magnuson J."/>
            <person name="Mondo S."/>
            <person name="Nolan M."/>
            <person name="Ohm R."/>
            <person name="Pangilinan J."/>
            <person name="Park H.-J."/>
            <person name="Ramirez L."/>
            <person name="Alfaro M."/>
            <person name="Sun H."/>
            <person name="Tritt A."/>
            <person name="Yoshinaga Y."/>
            <person name="Zwiers L.-H."/>
            <person name="Turgeon B."/>
            <person name="Goodwin S."/>
            <person name="Spatafora J."/>
            <person name="Crous P."/>
            <person name="Grigoriev I."/>
        </authorList>
    </citation>
    <scope>NUCLEOTIDE SEQUENCE [LARGE SCALE GENOMIC DNA]</scope>
    <source>
        <strain evidence="2">CECT 20119</strain>
    </source>
</reference>
<proteinExistence type="predicted"/>
<name>A0A6A6FYG9_9PEZI</name>
<keyword evidence="2" id="KW-1185">Reference proteome</keyword>
<gene>
    <name evidence="1" type="ORF">BDZ85DRAFT_270762</name>
</gene>
<dbReference type="Proteomes" id="UP000799538">
    <property type="component" value="Unassembled WGS sequence"/>
</dbReference>
<accession>A0A6A6FYG9</accession>
<dbReference type="EMBL" id="ML992563">
    <property type="protein sequence ID" value="KAF2218220.1"/>
    <property type="molecule type" value="Genomic_DNA"/>
</dbReference>
<dbReference type="AlphaFoldDB" id="A0A6A6FYG9"/>
<evidence type="ECO:0000313" key="1">
    <source>
        <dbReference type="EMBL" id="KAF2218220.1"/>
    </source>
</evidence>
<organism evidence="1 2">
    <name type="scientific">Elsinoe ampelina</name>
    <dbReference type="NCBI Taxonomy" id="302913"/>
    <lineage>
        <taxon>Eukaryota</taxon>
        <taxon>Fungi</taxon>
        <taxon>Dikarya</taxon>
        <taxon>Ascomycota</taxon>
        <taxon>Pezizomycotina</taxon>
        <taxon>Dothideomycetes</taxon>
        <taxon>Dothideomycetidae</taxon>
        <taxon>Myriangiales</taxon>
        <taxon>Elsinoaceae</taxon>
        <taxon>Elsinoe</taxon>
    </lineage>
</organism>
<sequence length="175" mass="19322">MSARFRSGYNRSFWSLNGVESPHQENSTGGVGCSSAENSERLRAGMVEMSLPCSQVVLCARQNGLGKGSRSMIQRLLLWPCESNSSVVCDAELMWEGESNVASRKTTSRKHDRSQIFMTAHLSIKSTVVGLSMSEQLIFDEFHVFFSDVCVHRALPLSVIRGTGSIDELSQVMQV</sequence>
<protein>
    <submittedName>
        <fullName evidence="1">Uncharacterized protein</fullName>
    </submittedName>
</protein>